<dbReference type="SUPFAM" id="SSF81324">
    <property type="entry name" value="Voltage-gated potassium channels"/>
    <property type="match status" value="1"/>
</dbReference>
<keyword evidence="3" id="KW-0813">Transport</keyword>
<name>A0A6S7JN56_PARCT</name>
<dbReference type="Gene3D" id="6.10.140.1910">
    <property type="match status" value="1"/>
</dbReference>
<dbReference type="InterPro" id="IPR015449">
    <property type="entry name" value="K_chnl_Ca-activ_SK"/>
</dbReference>
<feature type="transmembrane region" description="Helical" evidence="2">
    <location>
        <begin position="20"/>
        <end position="43"/>
    </location>
</feature>
<evidence type="ECO:0000313" key="3">
    <source>
        <dbReference type="EMBL" id="CAB4012308.1"/>
    </source>
</evidence>
<keyword evidence="4" id="KW-1185">Reference proteome</keyword>
<dbReference type="Proteomes" id="UP001152795">
    <property type="component" value="Unassembled WGS sequence"/>
</dbReference>
<gene>
    <name evidence="3" type="ORF">PACLA_8A041015</name>
</gene>
<dbReference type="AlphaFoldDB" id="A0A6S7JN56"/>
<keyword evidence="2" id="KW-0472">Membrane</keyword>
<evidence type="ECO:0000313" key="4">
    <source>
        <dbReference type="Proteomes" id="UP001152795"/>
    </source>
</evidence>
<keyword evidence="2" id="KW-1133">Transmembrane helix</keyword>
<keyword evidence="2" id="KW-0812">Transmembrane</keyword>
<feature type="compositionally biased region" description="Basic and acidic residues" evidence="1">
    <location>
        <begin position="190"/>
        <end position="200"/>
    </location>
</feature>
<keyword evidence="3" id="KW-0406">Ion transport</keyword>
<dbReference type="PANTHER" id="PTHR10153">
    <property type="entry name" value="SMALL CONDUCTANCE CALCIUM-ACTIVATED POTASSIUM CHANNEL"/>
    <property type="match status" value="1"/>
</dbReference>
<proteinExistence type="predicted"/>
<organism evidence="3 4">
    <name type="scientific">Paramuricea clavata</name>
    <name type="common">Red gorgonian</name>
    <name type="synonym">Violescent sea-whip</name>
    <dbReference type="NCBI Taxonomy" id="317549"/>
    <lineage>
        <taxon>Eukaryota</taxon>
        <taxon>Metazoa</taxon>
        <taxon>Cnidaria</taxon>
        <taxon>Anthozoa</taxon>
        <taxon>Octocorallia</taxon>
        <taxon>Malacalcyonacea</taxon>
        <taxon>Plexauridae</taxon>
        <taxon>Paramuricea</taxon>
    </lineage>
</organism>
<accession>A0A6S7JN56</accession>
<dbReference type="GO" id="GO:0016020">
    <property type="term" value="C:membrane"/>
    <property type="evidence" value="ECO:0007669"/>
    <property type="project" value="InterPro"/>
</dbReference>
<feature type="region of interest" description="Disordered" evidence="1">
    <location>
        <begin position="181"/>
        <end position="213"/>
    </location>
</feature>
<dbReference type="Gene3D" id="1.10.287.70">
    <property type="match status" value="1"/>
</dbReference>
<dbReference type="EMBL" id="CACRXK020007461">
    <property type="protein sequence ID" value="CAB4012308.1"/>
    <property type="molecule type" value="Genomic_DNA"/>
</dbReference>
<dbReference type="OrthoDB" id="10027095at2759"/>
<protein>
    <submittedName>
        <fullName evidence="3">Small conductance calcium-activated potassium channel 2-like isoform X3</fullName>
    </submittedName>
</protein>
<reference evidence="3" key="1">
    <citation type="submission" date="2020-04" db="EMBL/GenBank/DDBJ databases">
        <authorList>
            <person name="Alioto T."/>
            <person name="Alioto T."/>
            <person name="Gomez Garrido J."/>
        </authorList>
    </citation>
    <scope>NUCLEOTIDE SEQUENCE</scope>
    <source>
        <strain evidence="3">A484AB</strain>
    </source>
</reference>
<feature type="compositionally biased region" description="Polar residues" evidence="1">
    <location>
        <begin position="203"/>
        <end position="213"/>
    </location>
</feature>
<keyword evidence="3" id="KW-0407">Ion channel</keyword>
<dbReference type="InterPro" id="IPR013099">
    <property type="entry name" value="K_chnl_dom"/>
</dbReference>
<dbReference type="GO" id="GO:0016286">
    <property type="term" value="F:small conductance calcium-activated potassium channel activity"/>
    <property type="evidence" value="ECO:0007669"/>
    <property type="project" value="InterPro"/>
</dbReference>
<comment type="caution">
    <text evidence="3">The sequence shown here is derived from an EMBL/GenBank/DDBJ whole genome shotgun (WGS) entry which is preliminary data.</text>
</comment>
<evidence type="ECO:0000256" key="2">
    <source>
        <dbReference type="SAM" id="Phobius"/>
    </source>
</evidence>
<evidence type="ECO:0000256" key="1">
    <source>
        <dbReference type="SAM" id="MobiDB-lite"/>
    </source>
</evidence>
<dbReference type="Pfam" id="PF07885">
    <property type="entry name" value="Ion_trans_2"/>
    <property type="match status" value="1"/>
</dbReference>
<sequence length="299" mass="34942">MVIVTMTTLGYGDVVPVTLVGRFIAGLMSVLGIFLMALLISVIHETLQLSQSEKRILAHLENADHNSRRKTAAAKLIQSYWRFYSYIKSNREQLAWKRMRQIARLKKLKNHLYTNLHEWREHKKINSDHWYKEFIADDIAMMVTDVARAVDKIQFTLNRIGYGQTHGRRPPPQIKKELVKESTIYEEDEVNHKPRSEYHSKTRSQSDPSYSLTNHVYFPHPDNTSRKGDESFSENMLRHSVTHETMPNNDLSKYKVENSHKDIESKLEAMENYLDGFYTKAKSDVRSIRKLVQDEKMGT</sequence>